<comment type="caution">
    <text evidence="4">The sequence shown here is derived from an EMBL/GenBank/DDBJ whole genome shotgun (WGS) entry which is preliminary data.</text>
</comment>
<dbReference type="Pfam" id="PF00326">
    <property type="entry name" value="Peptidase_S9"/>
    <property type="match status" value="1"/>
</dbReference>
<proteinExistence type="predicted"/>
<keyword evidence="1" id="KW-0732">Signal</keyword>
<feature type="compositionally biased region" description="Polar residues" evidence="2">
    <location>
        <begin position="359"/>
        <end position="368"/>
    </location>
</feature>
<name>A0ABP9VYX9_9BACT</name>
<dbReference type="Gene3D" id="3.40.50.1820">
    <property type="entry name" value="alpha/beta hydrolase"/>
    <property type="match status" value="1"/>
</dbReference>
<dbReference type="EMBL" id="BAABRO010000021">
    <property type="protein sequence ID" value="GAA5510329.1"/>
    <property type="molecule type" value="Genomic_DNA"/>
</dbReference>
<reference evidence="4 5" key="1">
    <citation type="submission" date="2024-02" db="EMBL/GenBank/DDBJ databases">
        <title>Rhodopirellula caenicola NBRC 110016.</title>
        <authorList>
            <person name="Ichikawa N."/>
            <person name="Katano-Makiyama Y."/>
            <person name="Hidaka K."/>
        </authorList>
    </citation>
    <scope>NUCLEOTIDE SEQUENCE [LARGE SCALE GENOMIC DNA]</scope>
    <source>
        <strain evidence="4 5">NBRC 110016</strain>
    </source>
</reference>
<evidence type="ECO:0000313" key="5">
    <source>
        <dbReference type="Proteomes" id="UP001416858"/>
    </source>
</evidence>
<dbReference type="PANTHER" id="PTHR43037">
    <property type="entry name" value="UNNAMED PRODUCT-RELATED"/>
    <property type="match status" value="1"/>
</dbReference>
<evidence type="ECO:0000259" key="3">
    <source>
        <dbReference type="Pfam" id="PF00326"/>
    </source>
</evidence>
<accession>A0ABP9VYX9</accession>
<dbReference type="InterPro" id="IPR050955">
    <property type="entry name" value="Plant_Biomass_Hydrol_Est"/>
</dbReference>
<feature type="domain" description="Peptidase S9 prolyl oligopeptidase catalytic" evidence="3">
    <location>
        <begin position="88"/>
        <end position="176"/>
    </location>
</feature>
<evidence type="ECO:0000256" key="1">
    <source>
        <dbReference type="ARBA" id="ARBA00022729"/>
    </source>
</evidence>
<dbReference type="RefSeq" id="WP_345688152.1">
    <property type="nucleotide sequence ID" value="NZ_BAABRO010000021.1"/>
</dbReference>
<protein>
    <recommendedName>
        <fullName evidence="3">Peptidase S9 prolyl oligopeptidase catalytic domain-containing protein</fullName>
    </recommendedName>
</protein>
<dbReference type="InterPro" id="IPR001375">
    <property type="entry name" value="Peptidase_S9_cat"/>
</dbReference>
<feature type="region of interest" description="Disordered" evidence="2">
    <location>
        <begin position="334"/>
        <end position="368"/>
    </location>
</feature>
<feature type="compositionally biased region" description="Low complexity" evidence="2">
    <location>
        <begin position="336"/>
        <end position="352"/>
    </location>
</feature>
<dbReference type="SUPFAM" id="SSF53474">
    <property type="entry name" value="alpha/beta-Hydrolases"/>
    <property type="match status" value="1"/>
</dbReference>
<evidence type="ECO:0000256" key="2">
    <source>
        <dbReference type="SAM" id="MobiDB-lite"/>
    </source>
</evidence>
<dbReference type="PANTHER" id="PTHR43037:SF1">
    <property type="entry name" value="BLL1128 PROTEIN"/>
    <property type="match status" value="1"/>
</dbReference>
<gene>
    <name evidence="4" type="ORF">Rcae01_05837</name>
</gene>
<keyword evidence="5" id="KW-1185">Reference proteome</keyword>
<evidence type="ECO:0000313" key="4">
    <source>
        <dbReference type="EMBL" id="GAA5510329.1"/>
    </source>
</evidence>
<sequence length="368" mass="39814">MSTPKIKRITVCVATAILIFAITGLAYSQWQRPVPTGQKVRLTHGGQARQYRIYAPDNYDAGTKTPLVVCLHGGGGSDDQISAMGMTELANEKGFIVVYPNAINQHWNDGRESELYVDHDNTIDDVSFVMTVIDRVKEEYTIDSDRIFSMGISNGGFLTQRLAIEHSETFSAVAIGIATMAEPLKENFAPAHPVSVLYLNGTMDPIVPYDGGEVMINLFPKLAQLSSKPKKSRGHCLSTDDAIGLWLKKNGIPDQPAVTELEDKDPADGCTVEKSLWTGGKRKTSVALYRVVGGGHTLPGRDIRMPERIVGKTNSDIDGLEVIWDFFANHARTAGAPTSSAPVNAPAAAPTTDDAEPSNANDADTSRK</sequence>
<dbReference type="InterPro" id="IPR029058">
    <property type="entry name" value="AB_hydrolase_fold"/>
</dbReference>
<dbReference type="Proteomes" id="UP001416858">
    <property type="component" value="Unassembled WGS sequence"/>
</dbReference>
<organism evidence="4 5">
    <name type="scientific">Novipirellula caenicola</name>
    <dbReference type="NCBI Taxonomy" id="1536901"/>
    <lineage>
        <taxon>Bacteria</taxon>
        <taxon>Pseudomonadati</taxon>
        <taxon>Planctomycetota</taxon>
        <taxon>Planctomycetia</taxon>
        <taxon>Pirellulales</taxon>
        <taxon>Pirellulaceae</taxon>
        <taxon>Novipirellula</taxon>
    </lineage>
</organism>